<evidence type="ECO:0000256" key="1">
    <source>
        <dbReference type="SAM" id="MobiDB-lite"/>
    </source>
</evidence>
<feature type="region of interest" description="Disordered" evidence="1">
    <location>
        <begin position="13"/>
        <end position="34"/>
    </location>
</feature>
<keyword evidence="3" id="KW-1185">Reference proteome</keyword>
<dbReference type="EMBL" id="QXTG01000002">
    <property type="protein sequence ID" value="RIX28635.1"/>
    <property type="molecule type" value="Genomic_DNA"/>
</dbReference>
<evidence type="ECO:0000313" key="3">
    <source>
        <dbReference type="Proteomes" id="UP000265742"/>
    </source>
</evidence>
<sequence length="356" mass="37671">MALAVLVATVAGPLGSTRDHPATPPTPAATRPADARVVPVASDARHLVYGRQASVEDPTPQRQERDLLLATDASGRVTPLPGFRGDRSSGFSLVGDSLVETAGWTRWTERRVRYRNLSTGATARVALKTTDSLASAAPDGWVVRRIGQPRPDAESSLVRVRLDGSEVELGVPFPDAIAGGVGYEIQVGDSGVIAYPKQIDDLCASSEVKFQSWSDGGTWRTVFVGAPRSCISCAAAAANSVACRVLQPDEGLVTIPLRGGSPRFVTDDQPERCQTVDFASWDDGLVAIETSDEGPCTEGLVYRFGQDGEVAISTTRYGTSGSVRIGLGRIIVTDGRQHAVFGLDGATLDPRTLVRA</sequence>
<comment type="caution">
    <text evidence="2">The sequence shown here is derived from an EMBL/GenBank/DDBJ whole genome shotgun (WGS) entry which is preliminary data.</text>
</comment>
<name>A0A3A1U126_9MICO</name>
<dbReference type="AlphaFoldDB" id="A0A3A1U126"/>
<gene>
    <name evidence="2" type="ORF">D1781_14615</name>
</gene>
<evidence type="ECO:0000313" key="2">
    <source>
        <dbReference type="EMBL" id="RIX28635.1"/>
    </source>
</evidence>
<proteinExistence type="predicted"/>
<reference evidence="3" key="1">
    <citation type="submission" date="2018-09" db="EMBL/GenBank/DDBJ databases">
        <authorList>
            <person name="Kim I."/>
        </authorList>
    </citation>
    <scope>NUCLEOTIDE SEQUENCE [LARGE SCALE GENOMIC DNA]</scope>
    <source>
        <strain evidence="3">DD4a</strain>
    </source>
</reference>
<accession>A0A3A1U126</accession>
<organism evidence="2 3">
    <name type="scientific">Amnibacterium setariae</name>
    <dbReference type="NCBI Taxonomy" id="2306585"/>
    <lineage>
        <taxon>Bacteria</taxon>
        <taxon>Bacillati</taxon>
        <taxon>Actinomycetota</taxon>
        <taxon>Actinomycetes</taxon>
        <taxon>Micrococcales</taxon>
        <taxon>Microbacteriaceae</taxon>
        <taxon>Amnibacterium</taxon>
    </lineage>
</organism>
<dbReference type="Proteomes" id="UP000265742">
    <property type="component" value="Unassembled WGS sequence"/>
</dbReference>
<protein>
    <submittedName>
        <fullName evidence="2">Uncharacterized protein</fullName>
    </submittedName>
</protein>